<name>A0A177B144_9BILA</name>
<dbReference type="Proteomes" id="UP000078046">
    <property type="component" value="Unassembled WGS sequence"/>
</dbReference>
<gene>
    <name evidence="1" type="ORF">A3Q56_04289</name>
</gene>
<protein>
    <submittedName>
        <fullName evidence="1">Uncharacterized protein</fullName>
    </submittedName>
</protein>
<comment type="caution">
    <text evidence="1">The sequence shown here is derived from an EMBL/GenBank/DDBJ whole genome shotgun (WGS) entry which is preliminary data.</text>
</comment>
<dbReference type="AlphaFoldDB" id="A0A177B144"/>
<keyword evidence="2" id="KW-1185">Reference proteome</keyword>
<dbReference type="EMBL" id="LWCA01000535">
    <property type="protein sequence ID" value="OAF67989.1"/>
    <property type="molecule type" value="Genomic_DNA"/>
</dbReference>
<evidence type="ECO:0000313" key="2">
    <source>
        <dbReference type="Proteomes" id="UP000078046"/>
    </source>
</evidence>
<accession>A0A177B144</accession>
<reference evidence="1 2" key="1">
    <citation type="submission" date="2016-04" db="EMBL/GenBank/DDBJ databases">
        <title>The genome of Intoshia linei affirms orthonectids as highly simplified spiralians.</title>
        <authorList>
            <person name="Mikhailov K.V."/>
            <person name="Slusarev G.S."/>
            <person name="Nikitin M.A."/>
            <person name="Logacheva M.D."/>
            <person name="Penin A."/>
            <person name="Aleoshin V."/>
            <person name="Panchin Y.V."/>
        </authorList>
    </citation>
    <scope>NUCLEOTIDE SEQUENCE [LARGE SCALE GENOMIC DNA]</scope>
    <source>
        <strain evidence="1">Intl2013</strain>
        <tissue evidence="1">Whole animal</tissue>
    </source>
</reference>
<evidence type="ECO:0000313" key="1">
    <source>
        <dbReference type="EMBL" id="OAF67989.1"/>
    </source>
</evidence>
<proteinExistence type="predicted"/>
<organism evidence="1 2">
    <name type="scientific">Intoshia linei</name>
    <dbReference type="NCBI Taxonomy" id="1819745"/>
    <lineage>
        <taxon>Eukaryota</taxon>
        <taxon>Metazoa</taxon>
        <taxon>Spiralia</taxon>
        <taxon>Lophotrochozoa</taxon>
        <taxon>Mesozoa</taxon>
        <taxon>Orthonectida</taxon>
        <taxon>Rhopaluridae</taxon>
        <taxon>Intoshia</taxon>
    </lineage>
</organism>
<sequence length="91" mass="11012">MVNETENDCKFLSKKDRDAGFLLHEEPFVYSVIHRCHGKLPYFLTHKFLWIVPWSFIISSPQYNHTIKLEEFFQIEWKECTLYSDLINLNK</sequence>